<dbReference type="InterPro" id="IPR023302">
    <property type="entry name" value="Pept_S9A_N"/>
</dbReference>
<evidence type="ECO:0000256" key="5">
    <source>
        <dbReference type="ARBA" id="ARBA00045448"/>
    </source>
</evidence>
<dbReference type="GO" id="GO:0009507">
    <property type="term" value="C:chloroplast"/>
    <property type="evidence" value="ECO:0007669"/>
    <property type="project" value="TreeGrafter"/>
</dbReference>
<evidence type="ECO:0000313" key="10">
    <source>
        <dbReference type="EMBL" id="OEL19232.1"/>
    </source>
</evidence>
<evidence type="ECO:0000256" key="4">
    <source>
        <dbReference type="ARBA" id="ARBA00022825"/>
    </source>
</evidence>
<dbReference type="EMBL" id="LWDX02054238">
    <property type="protein sequence ID" value="OEL19232.1"/>
    <property type="molecule type" value="Genomic_DNA"/>
</dbReference>
<evidence type="ECO:0000256" key="2">
    <source>
        <dbReference type="ARBA" id="ARBA00022670"/>
    </source>
</evidence>
<dbReference type="Gene3D" id="2.130.10.120">
    <property type="entry name" value="Prolyl oligopeptidase, N-terminal domain"/>
    <property type="match status" value="2"/>
</dbReference>
<dbReference type="GO" id="GO:0004252">
    <property type="term" value="F:serine-type endopeptidase activity"/>
    <property type="evidence" value="ECO:0007669"/>
    <property type="project" value="UniProtKB-UniRule"/>
</dbReference>
<keyword evidence="2 6" id="KW-0645">Protease</keyword>
<dbReference type="SUPFAM" id="SSF53474">
    <property type="entry name" value="alpha/beta-Hydrolases"/>
    <property type="match status" value="1"/>
</dbReference>
<evidence type="ECO:0000259" key="9">
    <source>
        <dbReference type="Pfam" id="PF02897"/>
    </source>
</evidence>
<evidence type="ECO:0000256" key="1">
    <source>
        <dbReference type="ARBA" id="ARBA00005228"/>
    </source>
</evidence>
<evidence type="ECO:0000313" key="11">
    <source>
        <dbReference type="Proteomes" id="UP000095767"/>
    </source>
</evidence>
<comment type="similarity">
    <text evidence="1 6">Belongs to the peptidase S9A family.</text>
</comment>
<dbReference type="InterPro" id="IPR029058">
    <property type="entry name" value="AB_hydrolase_fold"/>
</dbReference>
<evidence type="ECO:0000256" key="6">
    <source>
        <dbReference type="RuleBase" id="RU368024"/>
    </source>
</evidence>
<keyword evidence="3 6" id="KW-0378">Hydrolase</keyword>
<dbReference type="SUPFAM" id="SSF50993">
    <property type="entry name" value="Peptidase/esterase 'gauge' domain"/>
    <property type="match status" value="1"/>
</dbReference>
<dbReference type="InterPro" id="IPR051543">
    <property type="entry name" value="Serine_Peptidase_S9A"/>
</dbReference>
<accession>A0A1E5V247</accession>
<comment type="caution">
    <text evidence="10">The sequence shown here is derived from an EMBL/GenBank/DDBJ whole genome shotgun (WGS) entry which is preliminary data.</text>
</comment>
<protein>
    <recommendedName>
        <fullName evidence="6">Prolyl endopeptidase</fullName>
        <ecNumber evidence="6">3.4.21.-</ecNumber>
    </recommendedName>
</protein>
<dbReference type="GO" id="GO:0006508">
    <property type="term" value="P:proteolysis"/>
    <property type="evidence" value="ECO:0007669"/>
    <property type="project" value="UniProtKB-KW"/>
</dbReference>
<dbReference type="EC" id="3.4.21.-" evidence="6"/>
<feature type="domain" description="Peptidase S9A N-terminal" evidence="9">
    <location>
        <begin position="40"/>
        <end position="212"/>
    </location>
</feature>
<dbReference type="PANTHER" id="PTHR11757:SF12">
    <property type="entry name" value="PROLYL ENDOPEPTIDASE"/>
    <property type="match status" value="1"/>
</dbReference>
<feature type="compositionally biased region" description="Pro residues" evidence="7">
    <location>
        <begin position="29"/>
        <end position="42"/>
    </location>
</feature>
<evidence type="ECO:0000256" key="3">
    <source>
        <dbReference type="ARBA" id="ARBA00022801"/>
    </source>
</evidence>
<keyword evidence="4 6" id="KW-0720">Serine protease</keyword>
<evidence type="ECO:0000259" key="8">
    <source>
        <dbReference type="Pfam" id="PF00326"/>
    </source>
</evidence>
<evidence type="ECO:0000256" key="7">
    <source>
        <dbReference type="SAM" id="MobiDB-lite"/>
    </source>
</evidence>
<dbReference type="Gene3D" id="3.40.50.1820">
    <property type="entry name" value="alpha/beta hydrolase"/>
    <property type="match status" value="2"/>
</dbReference>
<dbReference type="PRINTS" id="PR00862">
    <property type="entry name" value="PROLIGOPTASE"/>
</dbReference>
<proteinExistence type="inferred from homology"/>
<feature type="domain" description="Peptidase S9 prolyl oligopeptidase catalytic" evidence="8">
    <location>
        <begin position="500"/>
        <end position="713"/>
    </location>
</feature>
<name>A0A1E5V247_9POAL</name>
<reference evidence="10 11" key="1">
    <citation type="submission" date="2016-09" db="EMBL/GenBank/DDBJ databases">
        <title>The draft genome of Dichanthelium oligosanthes: A C3 panicoid grass species.</title>
        <authorList>
            <person name="Studer A.J."/>
            <person name="Schnable J.C."/>
            <person name="Brutnell T.P."/>
        </authorList>
    </citation>
    <scope>NUCLEOTIDE SEQUENCE [LARGE SCALE GENOMIC DNA]</scope>
    <source>
        <strain evidence="11">cv. Kellogg 1175</strain>
        <tissue evidence="10">Leaf</tissue>
    </source>
</reference>
<feature type="region of interest" description="Disordered" evidence="7">
    <location>
        <begin position="22"/>
        <end position="42"/>
    </location>
</feature>
<gene>
    <name evidence="10" type="ORF">BAE44_0019750</name>
</gene>
<organism evidence="10 11">
    <name type="scientific">Dichanthelium oligosanthes</name>
    <dbReference type="NCBI Taxonomy" id="888268"/>
    <lineage>
        <taxon>Eukaryota</taxon>
        <taxon>Viridiplantae</taxon>
        <taxon>Streptophyta</taxon>
        <taxon>Embryophyta</taxon>
        <taxon>Tracheophyta</taxon>
        <taxon>Spermatophyta</taxon>
        <taxon>Magnoliopsida</taxon>
        <taxon>Liliopsida</taxon>
        <taxon>Poales</taxon>
        <taxon>Poaceae</taxon>
        <taxon>PACMAD clade</taxon>
        <taxon>Panicoideae</taxon>
        <taxon>Panicodae</taxon>
        <taxon>Paniceae</taxon>
        <taxon>Dichantheliinae</taxon>
        <taxon>Dichanthelium</taxon>
    </lineage>
</organism>
<dbReference type="InterPro" id="IPR001375">
    <property type="entry name" value="Peptidase_S9_cat"/>
</dbReference>
<dbReference type="InterPro" id="IPR002470">
    <property type="entry name" value="Peptidase_S9A"/>
</dbReference>
<dbReference type="Proteomes" id="UP000095767">
    <property type="component" value="Unassembled WGS sequence"/>
</dbReference>
<dbReference type="AlphaFoldDB" id="A0A1E5V247"/>
<keyword evidence="11" id="KW-1185">Reference proteome</keyword>
<dbReference type="Pfam" id="PF02897">
    <property type="entry name" value="Peptidase_S9_N"/>
    <property type="match status" value="1"/>
</dbReference>
<dbReference type="OrthoDB" id="248387at2759"/>
<comment type="function">
    <text evidence="5">Serine peptidase whose precise substrate specificity remains unclear. Does not cleave peptides after a arginine or lysine residue. Regulates trans-Golgi network morphology and sorting by regulating the membrane binding of the AP-1 complex. May play a role in the regulation of synaptic vesicle exocytosis.</text>
</comment>
<sequence>MLRRRPRPGAFLRLFATSCRRSSLHPSQPRLPNPTALPPPPVAKKVPFTVSAHGRSWSDPYHWMRDTCDPDLAALLAAENTYADAFVGSAAGGGLRARLAAEMRARLPPSAATPPQPWGPWLYYQYVPEGKEYPVLSRKLKPSRGLAGALLDYLSGSEKEQVLLDWNEVAEKNGYVHIGSCRISPDHRFLAYTVDTSGGELFFLEVKDLQSEHVIFSSPDKGTVFVMESDNVREGLWPIRKRVDKVQYFLEHHNGFLYILTNAPVNDTEMTTDGYYLARCRAEKSLVDRWQTVTFPGSDCTIQDMDIFHDNLVLFLRKNGTPLFCSISMPIDVDVQEPKELNDLNPWYFPIPSNLCSIIPGSNNDFMSSTYRLVVSSPVIPDLTVDYDLRRRTFTILHQEEVTSLSANLGTVDLQCNVSSIQQNLQLVENSQSWSDLSKLFTCKRIEVISHDGVLIPLVILYSREAHHHGESPGILYGYGAYGEDLDKSWCSERLSLLSRGWVLAFADVRYVQLIELQGGGDLSWHLAGTKANKINSIQDFAACGMHLIKEGLVHQNRLGAIGCSAGGLLVGAAINVHPDLFSAAVLKVPFLDIRNTMLDPTLPLTVLDYEEFGDPNIPAEFEAICSYSPYDNLSPGVCYPPVLVTASFNDTRVGIWEAAKWVAKVRAITCASCSQSVILKTNMQSGHFGEGGRFTHCDETAFEYAFLMKALGLDDIAMA</sequence>
<dbReference type="Pfam" id="PF00326">
    <property type="entry name" value="Peptidase_S9"/>
    <property type="match status" value="1"/>
</dbReference>
<dbReference type="PANTHER" id="PTHR11757">
    <property type="entry name" value="PROTEASE FAMILY S9A OLIGOPEPTIDASE"/>
    <property type="match status" value="1"/>
</dbReference>